<evidence type="ECO:0000313" key="2">
    <source>
        <dbReference type="EMBL" id="RKK09696.1"/>
    </source>
</evidence>
<organism evidence="2 3">
    <name type="scientific">Fusarium oxysporum f. sp. cepae</name>
    <dbReference type="NCBI Taxonomy" id="396571"/>
    <lineage>
        <taxon>Eukaryota</taxon>
        <taxon>Fungi</taxon>
        <taxon>Dikarya</taxon>
        <taxon>Ascomycota</taxon>
        <taxon>Pezizomycotina</taxon>
        <taxon>Sordariomycetes</taxon>
        <taxon>Hypocreomycetidae</taxon>
        <taxon>Hypocreales</taxon>
        <taxon>Nectriaceae</taxon>
        <taxon>Fusarium</taxon>
        <taxon>Fusarium oxysporum species complex</taxon>
    </lineage>
</organism>
<evidence type="ECO:0000313" key="3">
    <source>
        <dbReference type="Proteomes" id="UP000270866"/>
    </source>
</evidence>
<proteinExistence type="predicted"/>
<feature type="region of interest" description="Disordered" evidence="1">
    <location>
        <begin position="1"/>
        <end position="20"/>
    </location>
</feature>
<feature type="compositionally biased region" description="Basic and acidic residues" evidence="1">
    <location>
        <begin position="10"/>
        <end position="20"/>
    </location>
</feature>
<dbReference type="EMBL" id="MRCU01000012">
    <property type="protein sequence ID" value="RKK09696.1"/>
    <property type="molecule type" value="Genomic_DNA"/>
</dbReference>
<dbReference type="AlphaFoldDB" id="A0A3L6MXJ3"/>
<evidence type="ECO:0000256" key="1">
    <source>
        <dbReference type="SAM" id="MobiDB-lite"/>
    </source>
</evidence>
<name>A0A3L6MXJ3_FUSOX</name>
<reference evidence="2 3" key="1">
    <citation type="journal article" date="2018" name="Sci. Rep.">
        <title>Characterisation of pathogen-specific regions and novel effector candidates in Fusarium oxysporum f. sp. cepae.</title>
        <authorList>
            <person name="Armitage A.D."/>
            <person name="Taylor A."/>
            <person name="Sobczyk M.K."/>
            <person name="Baxter L."/>
            <person name="Greenfield B.P."/>
            <person name="Bates H.J."/>
            <person name="Wilson F."/>
            <person name="Jackson A.C."/>
            <person name="Ott S."/>
            <person name="Harrison R.J."/>
            <person name="Clarkson J.P."/>
        </authorList>
    </citation>
    <scope>NUCLEOTIDE SEQUENCE [LARGE SCALE GENOMIC DNA]</scope>
    <source>
        <strain evidence="2 3">FoC_Fus2</strain>
    </source>
</reference>
<accession>A0A3L6MXJ3</accession>
<sequence length="90" mass="10082">MYPSSLTQETSKKGGDVERVGSIDIGGVSMTKSGIPELEGDACYLALCQSSPFEHSAYPTDSFRWLDRRVRAYHGNYMDPIQRCDEGPRY</sequence>
<dbReference type="Proteomes" id="UP000270866">
    <property type="component" value="Unassembled WGS sequence"/>
</dbReference>
<protein>
    <submittedName>
        <fullName evidence="2">Uncharacterized protein</fullName>
    </submittedName>
</protein>
<comment type="caution">
    <text evidence="2">The sequence shown here is derived from an EMBL/GenBank/DDBJ whole genome shotgun (WGS) entry which is preliminary data.</text>
</comment>
<gene>
    <name evidence="2" type="ORF">BFJ65_g16142</name>
</gene>